<feature type="domain" description="RING-type" evidence="18">
    <location>
        <begin position="322"/>
        <end position="364"/>
    </location>
</feature>
<evidence type="ECO:0000256" key="10">
    <source>
        <dbReference type="ARBA" id="ARBA00022786"/>
    </source>
</evidence>
<evidence type="ECO:0000256" key="9">
    <source>
        <dbReference type="ARBA" id="ARBA00022771"/>
    </source>
</evidence>
<dbReference type="AlphaFoldDB" id="A0AA38YZY4"/>
<dbReference type="GO" id="GO:0061630">
    <property type="term" value="F:ubiquitin protein ligase activity"/>
    <property type="evidence" value="ECO:0007669"/>
    <property type="project" value="UniProtKB-EC"/>
</dbReference>
<feature type="signal peptide" evidence="17">
    <location>
        <begin position="1"/>
        <end position="34"/>
    </location>
</feature>
<keyword evidence="10" id="KW-0833">Ubl conjugation pathway</keyword>
<keyword evidence="5" id="KW-0808">Transferase</keyword>
<dbReference type="CDD" id="cd16461">
    <property type="entry name" value="RING-H2_EL5-like"/>
    <property type="match status" value="1"/>
</dbReference>
<evidence type="ECO:0000313" key="19">
    <source>
        <dbReference type="EMBL" id="KAJ9679818.1"/>
    </source>
</evidence>
<evidence type="ECO:0000256" key="11">
    <source>
        <dbReference type="ARBA" id="ARBA00022833"/>
    </source>
</evidence>
<reference evidence="19 20" key="1">
    <citation type="journal article" date="2023" name="BMC Biotechnol.">
        <title>Vitis rotundifolia cv Carlos genome sequencing.</title>
        <authorList>
            <person name="Huff M."/>
            <person name="Hulse-Kemp A."/>
            <person name="Scheffler B."/>
            <person name="Youngblood R."/>
            <person name="Simpson S."/>
            <person name="Babiker E."/>
            <person name="Staton M."/>
        </authorList>
    </citation>
    <scope>NUCLEOTIDE SEQUENCE [LARGE SCALE GENOMIC DNA]</scope>
    <source>
        <tissue evidence="19">Leaf</tissue>
    </source>
</reference>
<dbReference type="InterPro" id="IPR046948">
    <property type="entry name" value="ATL20-22-like"/>
</dbReference>
<dbReference type="Proteomes" id="UP001168098">
    <property type="component" value="Unassembled WGS sequence"/>
</dbReference>
<dbReference type="GO" id="GO:0030247">
    <property type="term" value="F:polysaccharide binding"/>
    <property type="evidence" value="ECO:0007669"/>
    <property type="project" value="InterPro"/>
</dbReference>
<protein>
    <recommendedName>
        <fullName evidence="4">RING-type E3 ubiquitin transferase</fullName>
        <ecNumber evidence="4">2.3.2.27</ecNumber>
    </recommendedName>
</protein>
<keyword evidence="7" id="KW-0479">Metal-binding</keyword>
<evidence type="ECO:0000256" key="3">
    <source>
        <dbReference type="ARBA" id="ARBA00004906"/>
    </source>
</evidence>
<name>A0AA38YZY4_VITRO</name>
<evidence type="ECO:0000256" key="7">
    <source>
        <dbReference type="ARBA" id="ARBA00022723"/>
    </source>
</evidence>
<evidence type="ECO:0000256" key="1">
    <source>
        <dbReference type="ARBA" id="ARBA00000900"/>
    </source>
</evidence>
<evidence type="ECO:0000256" key="15">
    <source>
        <dbReference type="PROSITE-ProRule" id="PRU00175"/>
    </source>
</evidence>
<feature type="transmembrane region" description="Helical" evidence="16">
    <location>
        <begin position="242"/>
        <end position="265"/>
    </location>
</feature>
<evidence type="ECO:0000259" key="18">
    <source>
        <dbReference type="PROSITE" id="PS50089"/>
    </source>
</evidence>
<evidence type="ECO:0000256" key="17">
    <source>
        <dbReference type="SAM" id="SignalP"/>
    </source>
</evidence>
<keyword evidence="8 17" id="KW-0732">Signal</keyword>
<evidence type="ECO:0000256" key="13">
    <source>
        <dbReference type="ARBA" id="ARBA00023136"/>
    </source>
</evidence>
<dbReference type="GO" id="GO:0016020">
    <property type="term" value="C:membrane"/>
    <property type="evidence" value="ECO:0007669"/>
    <property type="project" value="UniProtKB-SubCell"/>
</dbReference>
<evidence type="ECO:0000256" key="6">
    <source>
        <dbReference type="ARBA" id="ARBA00022692"/>
    </source>
</evidence>
<evidence type="ECO:0000256" key="14">
    <source>
        <dbReference type="ARBA" id="ARBA00024209"/>
    </source>
</evidence>
<dbReference type="InterPro" id="IPR025287">
    <property type="entry name" value="WAK_GUB"/>
</dbReference>
<evidence type="ECO:0000256" key="2">
    <source>
        <dbReference type="ARBA" id="ARBA00004167"/>
    </source>
</evidence>
<dbReference type="Pfam" id="PF13947">
    <property type="entry name" value="GUB_WAK_bind"/>
    <property type="match status" value="1"/>
</dbReference>
<evidence type="ECO:0000256" key="12">
    <source>
        <dbReference type="ARBA" id="ARBA00022989"/>
    </source>
</evidence>
<proteinExistence type="inferred from homology"/>
<evidence type="ECO:0000256" key="8">
    <source>
        <dbReference type="ARBA" id="ARBA00022729"/>
    </source>
</evidence>
<dbReference type="PANTHER" id="PTHR46279">
    <property type="entry name" value="RING/U-BOX SUPERFAMILY PROTEIN"/>
    <property type="match status" value="1"/>
</dbReference>
<comment type="caution">
    <text evidence="19">The sequence shown here is derived from an EMBL/GenBank/DDBJ whole genome shotgun (WGS) entry which is preliminary data.</text>
</comment>
<evidence type="ECO:0000313" key="20">
    <source>
        <dbReference type="Proteomes" id="UP001168098"/>
    </source>
</evidence>
<evidence type="ECO:0000256" key="5">
    <source>
        <dbReference type="ARBA" id="ARBA00022679"/>
    </source>
</evidence>
<dbReference type="Pfam" id="PF13639">
    <property type="entry name" value="zf-RING_2"/>
    <property type="match status" value="1"/>
</dbReference>
<evidence type="ECO:0000256" key="4">
    <source>
        <dbReference type="ARBA" id="ARBA00012483"/>
    </source>
</evidence>
<organism evidence="19 20">
    <name type="scientific">Vitis rotundifolia</name>
    <name type="common">Muscadine grape</name>
    <dbReference type="NCBI Taxonomy" id="103349"/>
    <lineage>
        <taxon>Eukaryota</taxon>
        <taxon>Viridiplantae</taxon>
        <taxon>Streptophyta</taxon>
        <taxon>Embryophyta</taxon>
        <taxon>Tracheophyta</taxon>
        <taxon>Spermatophyta</taxon>
        <taxon>Magnoliopsida</taxon>
        <taxon>eudicotyledons</taxon>
        <taxon>Gunneridae</taxon>
        <taxon>Pentapetalae</taxon>
        <taxon>rosids</taxon>
        <taxon>Vitales</taxon>
        <taxon>Vitaceae</taxon>
        <taxon>Viteae</taxon>
        <taxon>Vitis</taxon>
    </lineage>
</organism>
<dbReference type="PROSITE" id="PS50089">
    <property type="entry name" value="ZF_RING_2"/>
    <property type="match status" value="1"/>
</dbReference>
<dbReference type="EC" id="2.3.2.27" evidence="4"/>
<dbReference type="SUPFAM" id="SSF57850">
    <property type="entry name" value="RING/U-box"/>
    <property type="match status" value="1"/>
</dbReference>
<dbReference type="InterPro" id="IPR001841">
    <property type="entry name" value="Znf_RING"/>
</dbReference>
<feature type="chain" id="PRO_5041296763" description="RING-type E3 ubiquitin transferase" evidence="17">
    <location>
        <begin position="35"/>
        <end position="376"/>
    </location>
</feature>
<keyword evidence="11" id="KW-0862">Zinc</keyword>
<dbReference type="PANTHER" id="PTHR46279:SF10">
    <property type="entry name" value="RING-TYPE E3 UBIQUITIN TRANSFERASE"/>
    <property type="match status" value="1"/>
</dbReference>
<comment type="pathway">
    <text evidence="3">Protein modification; protein ubiquitination.</text>
</comment>
<dbReference type="GO" id="GO:0008270">
    <property type="term" value="F:zinc ion binding"/>
    <property type="evidence" value="ECO:0007669"/>
    <property type="project" value="UniProtKB-KW"/>
</dbReference>
<gene>
    <name evidence="19" type="ORF">PVL29_021664</name>
</gene>
<comment type="similarity">
    <text evidence="14">Belongs to the RING-type zinc finger family. ATL subfamily.</text>
</comment>
<sequence length="376" mass="41729">MVKILRRLDLIKMDTIPFFFSIFLLSTMAANSQACEKSSCQRGEPEIRFPFRLEDHQPESCGYPGFDLSCDATMQTILKLPSGEFSVQGIDYGTQEIWINDPKNCLPGLILSLNLSGSSFSGIYYHNYSFFKCSAGSKYPLDSIACLSDDNYTVFATNSSRAINFLSPVCDLIKSVMVPVELPFYDPVLTSDLSSDLRLSWGAPQCGDCEMEGGRCGFRSNSSLEIGCFDVPKRGLPRTARYAITVGVGIPALMCFIGLLCFLCGRVRAFGVRRRRPIAEFTSMVTPQPTAVMGLDGPTIESYPKVVLGESRRLPKPDDNTCSICLSEYRPKETLKIIPECQHCFHAECIDEWLHLNASCPICRNSPEKSPPSQES</sequence>
<dbReference type="SMART" id="SM00184">
    <property type="entry name" value="RING"/>
    <property type="match status" value="1"/>
</dbReference>
<dbReference type="EMBL" id="JARBHA010000016">
    <property type="protein sequence ID" value="KAJ9679818.1"/>
    <property type="molecule type" value="Genomic_DNA"/>
</dbReference>
<keyword evidence="12 16" id="KW-1133">Transmembrane helix</keyword>
<dbReference type="Gene3D" id="3.30.40.10">
    <property type="entry name" value="Zinc/RING finger domain, C3HC4 (zinc finger)"/>
    <property type="match status" value="1"/>
</dbReference>
<dbReference type="InterPro" id="IPR013083">
    <property type="entry name" value="Znf_RING/FYVE/PHD"/>
</dbReference>
<comment type="subcellular location">
    <subcellularLocation>
        <location evidence="2">Membrane</location>
        <topology evidence="2">Single-pass membrane protein</topology>
    </subcellularLocation>
</comment>
<keyword evidence="6 16" id="KW-0812">Transmembrane</keyword>
<accession>A0AA38YZY4</accession>
<keyword evidence="20" id="KW-1185">Reference proteome</keyword>
<evidence type="ECO:0000256" key="16">
    <source>
        <dbReference type="SAM" id="Phobius"/>
    </source>
</evidence>
<keyword evidence="13 16" id="KW-0472">Membrane</keyword>
<keyword evidence="9 15" id="KW-0863">Zinc-finger</keyword>
<comment type="catalytic activity">
    <reaction evidence="1">
        <text>S-ubiquitinyl-[E2 ubiquitin-conjugating enzyme]-L-cysteine + [acceptor protein]-L-lysine = [E2 ubiquitin-conjugating enzyme]-L-cysteine + N(6)-ubiquitinyl-[acceptor protein]-L-lysine.</text>
        <dbReference type="EC" id="2.3.2.27"/>
    </reaction>
</comment>